<dbReference type="InterPro" id="IPR036737">
    <property type="entry name" value="OmpA-like_sf"/>
</dbReference>
<dbReference type="CDD" id="cd07185">
    <property type="entry name" value="OmpA_C-like"/>
    <property type="match status" value="1"/>
</dbReference>
<feature type="domain" description="OmpA-like" evidence="5">
    <location>
        <begin position="375"/>
        <end position="490"/>
    </location>
</feature>
<dbReference type="InterPro" id="IPR006665">
    <property type="entry name" value="OmpA-like"/>
</dbReference>
<dbReference type="PROSITE" id="PS51123">
    <property type="entry name" value="OMPA_2"/>
    <property type="match status" value="1"/>
</dbReference>
<protein>
    <submittedName>
        <fullName evidence="6">OmpA family protein</fullName>
    </submittedName>
</protein>
<dbReference type="SUPFAM" id="SSF103088">
    <property type="entry name" value="OmpA-like"/>
    <property type="match status" value="1"/>
</dbReference>
<gene>
    <name evidence="6" type="ORF">ACFOGJ_13020</name>
</gene>
<name>A0ABV7L0L0_9PROT</name>
<dbReference type="RefSeq" id="WP_379901014.1">
    <property type="nucleotide sequence ID" value="NZ_JBHRTR010000028.1"/>
</dbReference>
<evidence type="ECO:0000313" key="7">
    <source>
        <dbReference type="Proteomes" id="UP001595528"/>
    </source>
</evidence>
<dbReference type="Pfam" id="PF00691">
    <property type="entry name" value="OmpA"/>
    <property type="match status" value="1"/>
</dbReference>
<dbReference type="PANTHER" id="PTHR30329:SF21">
    <property type="entry name" value="LIPOPROTEIN YIAD-RELATED"/>
    <property type="match status" value="1"/>
</dbReference>
<dbReference type="PRINTS" id="PR01021">
    <property type="entry name" value="OMPADOMAIN"/>
</dbReference>
<evidence type="ECO:0000256" key="2">
    <source>
        <dbReference type="ARBA" id="ARBA00023136"/>
    </source>
</evidence>
<comment type="caution">
    <text evidence="6">The sequence shown here is derived from an EMBL/GenBank/DDBJ whole genome shotgun (WGS) entry which is preliminary data.</text>
</comment>
<dbReference type="PANTHER" id="PTHR30329">
    <property type="entry name" value="STATOR ELEMENT OF FLAGELLAR MOTOR COMPLEX"/>
    <property type="match status" value="1"/>
</dbReference>
<keyword evidence="2 4" id="KW-0472">Membrane</keyword>
<evidence type="ECO:0000313" key="6">
    <source>
        <dbReference type="EMBL" id="MFC3228160.1"/>
    </source>
</evidence>
<sequence>MQRALAEVKSHREWTQVRDAIAPMSQKAISAAETAEGNCYAVLIGMQRYLVDNDVAIAGFTDAQSIAATEQRYVAATAGSAAGARTEVQVQTRPAQVGVQQRASDVTVEEEPTEVAVSQRSAEVQVTQPQAEVNVAAPKSRVQVQQPKAQVQVDAARPQVSVQQPAPDVTVTQPEPEISVQQSQPQVAINQPAPKVQIKQFKPEVKIVQPEPNIRVEQQKPVVSVQQPQPEVVVEQAKPQVTVAQAKPTVVVEEAKPQVQVTQREPEVSVQQQEAAVQVEQARAEVEVSQARPEIAVSQAAPQVDVQQGKPSVSVSQRRAQVDVSTERAQVSVDQERGAEVGMQTAQVGNTVAVEQPAGRVQVAIAEAGADQLTAIAADAILVREVEFAFDKAQVRSGADEVLRDVARVQRESGDAMVLLTGYTDKVGDRSYNQQLSERRVSAVAQALNRTGIDDTWIRTRHFGEQNPEEATSSRSEHNRRVEIRVIPAEFLARAEARG</sequence>
<comment type="subcellular location">
    <subcellularLocation>
        <location evidence="1">Cell outer membrane</location>
    </subcellularLocation>
</comment>
<dbReference type="Proteomes" id="UP001595528">
    <property type="component" value="Unassembled WGS sequence"/>
</dbReference>
<dbReference type="Gene3D" id="3.30.1330.60">
    <property type="entry name" value="OmpA-like domain"/>
    <property type="match status" value="1"/>
</dbReference>
<evidence type="ECO:0000256" key="1">
    <source>
        <dbReference type="ARBA" id="ARBA00004442"/>
    </source>
</evidence>
<dbReference type="EMBL" id="JBHRTR010000028">
    <property type="protein sequence ID" value="MFC3228160.1"/>
    <property type="molecule type" value="Genomic_DNA"/>
</dbReference>
<evidence type="ECO:0000256" key="3">
    <source>
        <dbReference type="ARBA" id="ARBA00023237"/>
    </source>
</evidence>
<keyword evidence="7" id="KW-1185">Reference proteome</keyword>
<evidence type="ECO:0000259" key="5">
    <source>
        <dbReference type="PROSITE" id="PS51123"/>
    </source>
</evidence>
<accession>A0ABV7L0L0</accession>
<organism evidence="6 7">
    <name type="scientific">Marinibaculum pumilum</name>
    <dbReference type="NCBI Taxonomy" id="1766165"/>
    <lineage>
        <taxon>Bacteria</taxon>
        <taxon>Pseudomonadati</taxon>
        <taxon>Pseudomonadota</taxon>
        <taxon>Alphaproteobacteria</taxon>
        <taxon>Rhodospirillales</taxon>
        <taxon>Rhodospirillaceae</taxon>
        <taxon>Marinibaculum</taxon>
    </lineage>
</organism>
<dbReference type="InterPro" id="IPR006664">
    <property type="entry name" value="OMP_bac"/>
</dbReference>
<dbReference type="InterPro" id="IPR050330">
    <property type="entry name" value="Bact_OuterMem_StrucFunc"/>
</dbReference>
<proteinExistence type="predicted"/>
<keyword evidence="3" id="KW-0998">Cell outer membrane</keyword>
<reference evidence="7" key="1">
    <citation type="journal article" date="2019" name="Int. J. Syst. Evol. Microbiol.">
        <title>The Global Catalogue of Microorganisms (GCM) 10K type strain sequencing project: providing services to taxonomists for standard genome sequencing and annotation.</title>
        <authorList>
            <consortium name="The Broad Institute Genomics Platform"/>
            <consortium name="The Broad Institute Genome Sequencing Center for Infectious Disease"/>
            <person name="Wu L."/>
            <person name="Ma J."/>
        </authorList>
    </citation>
    <scope>NUCLEOTIDE SEQUENCE [LARGE SCALE GENOMIC DNA]</scope>
    <source>
        <strain evidence="7">KCTC 42964</strain>
    </source>
</reference>
<evidence type="ECO:0000256" key="4">
    <source>
        <dbReference type="PROSITE-ProRule" id="PRU00473"/>
    </source>
</evidence>